<organism evidence="2 3">
    <name type="scientific">Tamilnaduibacter salinus</name>
    <dbReference type="NCBI Taxonomy" id="1484056"/>
    <lineage>
        <taxon>Bacteria</taxon>
        <taxon>Pseudomonadati</taxon>
        <taxon>Pseudomonadota</taxon>
        <taxon>Gammaproteobacteria</taxon>
        <taxon>Pseudomonadales</taxon>
        <taxon>Marinobacteraceae</taxon>
        <taxon>Tamilnaduibacter</taxon>
    </lineage>
</organism>
<evidence type="ECO:0000256" key="1">
    <source>
        <dbReference type="ARBA" id="ARBA00023172"/>
    </source>
</evidence>
<protein>
    <recommendedName>
        <fullName evidence="4">Phage integrase family protein</fullName>
    </recommendedName>
</protein>
<reference evidence="2 3" key="1">
    <citation type="submission" date="2018-04" db="EMBL/GenBank/DDBJ databases">
        <title>Genomic Encyclopedia of Type Strains, Phase IV (KMG-IV): sequencing the most valuable type-strain genomes for metagenomic binning, comparative biology and taxonomic classification.</title>
        <authorList>
            <person name="Goeker M."/>
        </authorList>
    </citation>
    <scope>NUCLEOTIDE SEQUENCE [LARGE SCALE GENOMIC DNA]</scope>
    <source>
        <strain evidence="2 3">DSM 28688</strain>
    </source>
</reference>
<dbReference type="RefSeq" id="WP_116918931.1">
    <property type="nucleotide sequence ID" value="NZ_QEKQ01000004.1"/>
</dbReference>
<comment type="caution">
    <text evidence="2">The sequence shown here is derived from an EMBL/GenBank/DDBJ whole genome shotgun (WGS) entry which is preliminary data.</text>
</comment>
<evidence type="ECO:0000313" key="3">
    <source>
        <dbReference type="Proteomes" id="UP000245887"/>
    </source>
</evidence>
<dbReference type="Proteomes" id="UP000245887">
    <property type="component" value="Unassembled WGS sequence"/>
</dbReference>
<dbReference type="GO" id="GO:0003677">
    <property type="term" value="F:DNA binding"/>
    <property type="evidence" value="ECO:0007669"/>
    <property type="project" value="InterPro"/>
</dbReference>
<accession>A0A2U1CXD5</accession>
<dbReference type="InterPro" id="IPR013762">
    <property type="entry name" value="Integrase-like_cat_sf"/>
</dbReference>
<keyword evidence="1" id="KW-0233">DNA recombination</keyword>
<sequence length="1088" mass="123230">MSGYDENVWTGWTAPIERLRADIAKRRNQSPSGHDQRALNRRTHRLKSQEQALERLCEHNPALYRGELDVTLSQQETDRLVTNVCSGSAGYALRDAQRYLVTGLALGIGELGWDIPVPAPMVLQSTETSNVTPESFERLKQYDALEDAFWRDLEAETVDSPAPDLVRDAGQLLFSIVFHSGVCSKFWLALVPKAIRQGAGLSDTVVWLDLGAETGLDNADSEDRRRRQFLAPVTQLLLRRWYRRWGVSWPTEENQPRYRPASRLLEQFAKHLCKEADLSKKGTEDCLSLSAANLSVTLPNVLFHYARSRHLGTPLIEHNWLRLLTDCKPTKAIAPVRVSGGRFSRAEEVRKVQLGHRYPEQSKRFGELRESIQAETVREAKNGVETFLEEEALSPILQLMGAWALHLLRWGGVAKGRLQPASVIRYLNWIRPLLNYADDLADPESLDEDSWQAIYDEIVANGQGVAKDRAGRLVAFHQFLEQVYGMPPVDVAGASGERQIDARIITPREYHRARRHLQSRAETDRNAANQEILLILGYRCGLRRGEALSRLFRDFPGMDDPDVNDVELLVRPNKNARIKSESGTRRLPLNLLLTDEELARLRAFYLNRRALVPGAAGSRPLFADAVGGHWPAATTHLFDPLTRLLQTITGDGRLRFHHLRHSFVTLTFLRLMESKPGEHLIDQWCRGDEGETLLPSLDQPLWRTAGLTDTGQSVWQLAMWSGHASPAVTLECYSHLLGWLTNSFLRQRQNPMLSLACQSALLSKSSAALEKWRHRQGLRDRHTSARELADRALGSWPASGRRRLLRLGDYDRLSQTVPKDRQSQTSRVGFMDPYQLELWSQMSPPGASNPEPRGLRAAGALLGISGAEAERWHSNAASVMAMRTARTRSEDKKEQLPPPVLNRPRVARDDERVFRPLDQKDLNRGNPCLETFPAPPKTRPGREHAQRYFNALVEWHDEAPEAALSAMNSVLNSVQRSDPRIRPRHVRDQISFYSLLRRLGLKSRSTIRVRHCPTNNKHVLKAHWAETFETEPRNVRCEEVGEHLKMGALGKSQVVVEPPNALYQRQNLFWDALRFALVSAYVVCADPS</sequence>
<dbReference type="EMBL" id="QEKQ01000004">
    <property type="protein sequence ID" value="PVY76875.1"/>
    <property type="molecule type" value="Genomic_DNA"/>
</dbReference>
<evidence type="ECO:0000313" key="2">
    <source>
        <dbReference type="EMBL" id="PVY76875.1"/>
    </source>
</evidence>
<dbReference type="GO" id="GO:0006310">
    <property type="term" value="P:DNA recombination"/>
    <property type="evidence" value="ECO:0007669"/>
    <property type="project" value="UniProtKB-KW"/>
</dbReference>
<dbReference type="AlphaFoldDB" id="A0A2U1CXD5"/>
<dbReference type="SUPFAM" id="SSF56349">
    <property type="entry name" value="DNA breaking-rejoining enzymes"/>
    <property type="match status" value="1"/>
</dbReference>
<proteinExistence type="predicted"/>
<name>A0A2U1CXD5_9GAMM</name>
<evidence type="ECO:0008006" key="4">
    <source>
        <dbReference type="Google" id="ProtNLM"/>
    </source>
</evidence>
<dbReference type="GO" id="GO:0015074">
    <property type="term" value="P:DNA integration"/>
    <property type="evidence" value="ECO:0007669"/>
    <property type="project" value="InterPro"/>
</dbReference>
<gene>
    <name evidence="2" type="ORF">C8D92_104106</name>
</gene>
<dbReference type="Gene3D" id="1.10.443.10">
    <property type="entry name" value="Intergrase catalytic core"/>
    <property type="match status" value="1"/>
</dbReference>
<dbReference type="InterPro" id="IPR011010">
    <property type="entry name" value="DNA_brk_join_enz"/>
</dbReference>
<dbReference type="OrthoDB" id="9157643at2"/>